<evidence type="ECO:0000256" key="3">
    <source>
        <dbReference type="ARBA" id="ARBA00022989"/>
    </source>
</evidence>
<protein>
    <submittedName>
        <fullName evidence="6">SPP1 holin</fullName>
    </submittedName>
</protein>
<name>A0A2W7PHT2_9BACI</name>
<keyword evidence="2 5" id="KW-0812">Transmembrane</keyword>
<keyword evidence="7" id="KW-1185">Reference proteome</keyword>
<evidence type="ECO:0000256" key="5">
    <source>
        <dbReference type="SAM" id="Phobius"/>
    </source>
</evidence>
<keyword evidence="3 5" id="KW-1133">Transmembrane helix</keyword>
<sequence length="83" mass="9368">MTTDKLKQHIALFGGLLSAVLLFLQTLGVTFTWFTNDSIDAFVNALLAAVPFIWVLYGVYKNTYLVTKEAKEQEKKLIEEGLK</sequence>
<evidence type="ECO:0000256" key="2">
    <source>
        <dbReference type="ARBA" id="ARBA00022692"/>
    </source>
</evidence>
<feature type="transmembrane region" description="Helical" evidence="5">
    <location>
        <begin position="41"/>
        <end position="60"/>
    </location>
</feature>
<gene>
    <name evidence="6" type="ORF">C7437_1011008</name>
</gene>
<dbReference type="Pfam" id="PF04688">
    <property type="entry name" value="Holin_SPP1"/>
    <property type="match status" value="1"/>
</dbReference>
<dbReference type="GO" id="GO:0016020">
    <property type="term" value="C:membrane"/>
    <property type="evidence" value="ECO:0007669"/>
    <property type="project" value="UniProtKB-SubCell"/>
</dbReference>
<dbReference type="InterPro" id="IPR006479">
    <property type="entry name" value="Holin"/>
</dbReference>
<evidence type="ECO:0000256" key="4">
    <source>
        <dbReference type="ARBA" id="ARBA00023136"/>
    </source>
</evidence>
<reference evidence="6 7" key="1">
    <citation type="submission" date="2018-06" db="EMBL/GenBank/DDBJ databases">
        <title>Genomic Encyclopedia of Type Strains, Phase IV (KMG-IV): sequencing the most valuable type-strain genomes for metagenomic binning, comparative biology and taxonomic classification.</title>
        <authorList>
            <person name="Goeker M."/>
        </authorList>
    </citation>
    <scope>NUCLEOTIDE SEQUENCE [LARGE SCALE GENOMIC DNA]</scope>
    <source>
        <strain evidence="6 7">DSM 5</strain>
    </source>
</reference>
<evidence type="ECO:0000313" key="7">
    <source>
        <dbReference type="Proteomes" id="UP000248646"/>
    </source>
</evidence>
<comment type="subcellular location">
    <subcellularLocation>
        <location evidence="1">Membrane</location>
    </subcellularLocation>
</comment>
<dbReference type="AlphaFoldDB" id="A0A2W7PHT2"/>
<keyword evidence="4 5" id="KW-0472">Membrane</keyword>
<evidence type="ECO:0000256" key="1">
    <source>
        <dbReference type="ARBA" id="ARBA00004370"/>
    </source>
</evidence>
<feature type="transmembrane region" description="Helical" evidence="5">
    <location>
        <begin position="12"/>
        <end position="35"/>
    </location>
</feature>
<comment type="caution">
    <text evidence="6">The sequence shown here is derived from an EMBL/GenBank/DDBJ whole genome shotgun (WGS) entry which is preliminary data.</text>
</comment>
<dbReference type="RefSeq" id="WP_111438500.1">
    <property type="nucleotide sequence ID" value="NZ_QKZI01000001.1"/>
</dbReference>
<organism evidence="6 7">
    <name type="scientific">Psychrobacillus insolitus</name>
    <dbReference type="NCBI Taxonomy" id="1461"/>
    <lineage>
        <taxon>Bacteria</taxon>
        <taxon>Bacillati</taxon>
        <taxon>Bacillota</taxon>
        <taxon>Bacilli</taxon>
        <taxon>Bacillales</taxon>
        <taxon>Bacillaceae</taxon>
        <taxon>Psychrobacillus</taxon>
    </lineage>
</organism>
<dbReference type="EMBL" id="QKZI01000001">
    <property type="protein sequence ID" value="PZX07886.1"/>
    <property type="molecule type" value="Genomic_DNA"/>
</dbReference>
<dbReference type="Proteomes" id="UP000248646">
    <property type="component" value="Unassembled WGS sequence"/>
</dbReference>
<evidence type="ECO:0000313" key="6">
    <source>
        <dbReference type="EMBL" id="PZX07886.1"/>
    </source>
</evidence>
<accession>A0A2W7PHT2</accession>
<dbReference type="OrthoDB" id="2940813at2"/>
<proteinExistence type="predicted"/>